<sequence>MTTPVSAISRRHFIRLTLRVQGGKLYLDVWDAGDGTPTRQPVNEAAENGRGLLLVEVLSQRWGVTPSPRGGKTVWCLLARNSVGPTQDRAGEAPPPRPSMTYRPRRAPNSTLRTVFRPPAPLDPEDMWRVLEGLTRL</sequence>
<keyword evidence="2" id="KW-0067">ATP-binding</keyword>
<gene>
    <name evidence="2" type="ORF">NE857_21165</name>
</gene>
<dbReference type="Proteomes" id="UP001055940">
    <property type="component" value="Chromosome"/>
</dbReference>
<accession>A0ABY5D407</accession>
<dbReference type="CDD" id="cd16936">
    <property type="entry name" value="HATPase_RsbW-like"/>
    <property type="match status" value="1"/>
</dbReference>
<reference evidence="2" key="1">
    <citation type="submission" date="2022-06" db="EMBL/GenBank/DDBJ databases">
        <authorList>
            <person name="Ping M."/>
        </authorList>
    </citation>
    <scope>NUCLEOTIDE SEQUENCE</scope>
    <source>
        <strain evidence="2">JCM11759T</strain>
    </source>
</reference>
<name>A0ABY5D407_9ACTN</name>
<evidence type="ECO:0000313" key="2">
    <source>
        <dbReference type="EMBL" id="USY17831.1"/>
    </source>
</evidence>
<protein>
    <submittedName>
        <fullName evidence="2">ATP-binding protein</fullName>
    </submittedName>
</protein>
<evidence type="ECO:0000313" key="3">
    <source>
        <dbReference type="Proteomes" id="UP001055940"/>
    </source>
</evidence>
<keyword evidence="3" id="KW-1185">Reference proteome</keyword>
<keyword evidence="2" id="KW-0547">Nucleotide-binding</keyword>
<feature type="region of interest" description="Disordered" evidence="1">
    <location>
        <begin position="84"/>
        <end position="111"/>
    </location>
</feature>
<dbReference type="EMBL" id="CP099837">
    <property type="protein sequence ID" value="USY17831.1"/>
    <property type="molecule type" value="Genomic_DNA"/>
</dbReference>
<dbReference type="InterPro" id="IPR036890">
    <property type="entry name" value="HATPase_C_sf"/>
</dbReference>
<organism evidence="2 3">
    <name type="scientific">Nocardiopsis exhalans</name>
    <dbReference type="NCBI Taxonomy" id="163604"/>
    <lineage>
        <taxon>Bacteria</taxon>
        <taxon>Bacillati</taxon>
        <taxon>Actinomycetota</taxon>
        <taxon>Actinomycetes</taxon>
        <taxon>Streptosporangiales</taxon>
        <taxon>Nocardiopsidaceae</taxon>
        <taxon>Nocardiopsis</taxon>
    </lineage>
</organism>
<dbReference type="PANTHER" id="PTHR35526">
    <property type="entry name" value="ANTI-SIGMA-F FACTOR RSBW-RELATED"/>
    <property type="match status" value="1"/>
</dbReference>
<dbReference type="InterPro" id="IPR050267">
    <property type="entry name" value="Anti-sigma-factor_SerPK"/>
</dbReference>
<evidence type="ECO:0000256" key="1">
    <source>
        <dbReference type="SAM" id="MobiDB-lite"/>
    </source>
</evidence>
<dbReference type="GO" id="GO:0005524">
    <property type="term" value="F:ATP binding"/>
    <property type="evidence" value="ECO:0007669"/>
    <property type="project" value="UniProtKB-KW"/>
</dbReference>
<dbReference type="RefSeq" id="WP_254417325.1">
    <property type="nucleotide sequence ID" value="NZ_BAAAJB010000011.1"/>
</dbReference>
<proteinExistence type="predicted"/>
<dbReference type="Gene3D" id="3.30.565.10">
    <property type="entry name" value="Histidine kinase-like ATPase, C-terminal domain"/>
    <property type="match status" value="1"/>
</dbReference>
<dbReference type="SUPFAM" id="SSF55874">
    <property type="entry name" value="ATPase domain of HSP90 chaperone/DNA topoisomerase II/histidine kinase"/>
    <property type="match status" value="1"/>
</dbReference>
<dbReference type="PANTHER" id="PTHR35526:SF3">
    <property type="entry name" value="ANTI-SIGMA-F FACTOR RSBW"/>
    <property type="match status" value="1"/>
</dbReference>